<sequence>MSGLLVGAVFGAVFVFVNARSPLDDVVVTVLRVLASLAVAAMLALWFVAVRRPAEEGSPGETGEDRRGGMFGRGYLIVVAVEVLLLFGGLRVLAALDVPAEVNVAWVAIVVGVHFVALAPVWKDRVIAVPGAALTLLGIAGFLMAWAGSLLWVPVVSGVASGAVLLTGCLTSGLWLARPRTDPAETAQVLPAPDGTAATARR</sequence>
<feature type="transmembrane region" description="Helical" evidence="1">
    <location>
        <begin position="29"/>
        <end position="49"/>
    </location>
</feature>
<evidence type="ECO:0000256" key="1">
    <source>
        <dbReference type="SAM" id="Phobius"/>
    </source>
</evidence>
<keyword evidence="1" id="KW-0472">Membrane</keyword>
<feature type="transmembrane region" description="Helical" evidence="1">
    <location>
        <begin position="75"/>
        <end position="96"/>
    </location>
</feature>
<evidence type="ECO:0000313" key="3">
    <source>
        <dbReference type="Proteomes" id="UP001597024"/>
    </source>
</evidence>
<protein>
    <submittedName>
        <fullName evidence="2">Uncharacterized protein</fullName>
    </submittedName>
</protein>
<evidence type="ECO:0000313" key="2">
    <source>
        <dbReference type="EMBL" id="MFD0883581.1"/>
    </source>
</evidence>
<comment type="caution">
    <text evidence="2">The sequence shown here is derived from an EMBL/GenBank/DDBJ whole genome shotgun (WGS) entry which is preliminary data.</text>
</comment>
<organism evidence="2 3">
    <name type="scientific">Streptosporangium algeriense</name>
    <dbReference type="NCBI Taxonomy" id="1682748"/>
    <lineage>
        <taxon>Bacteria</taxon>
        <taxon>Bacillati</taxon>
        <taxon>Actinomycetota</taxon>
        <taxon>Actinomycetes</taxon>
        <taxon>Streptosporangiales</taxon>
        <taxon>Streptosporangiaceae</taxon>
        <taxon>Streptosporangium</taxon>
    </lineage>
</organism>
<proteinExistence type="predicted"/>
<dbReference type="EMBL" id="JBHTHX010000051">
    <property type="protein sequence ID" value="MFD0883581.1"/>
    <property type="molecule type" value="Genomic_DNA"/>
</dbReference>
<reference evidence="3" key="1">
    <citation type="journal article" date="2019" name="Int. J. Syst. Evol. Microbiol.">
        <title>The Global Catalogue of Microorganisms (GCM) 10K type strain sequencing project: providing services to taxonomists for standard genome sequencing and annotation.</title>
        <authorList>
            <consortium name="The Broad Institute Genomics Platform"/>
            <consortium name="The Broad Institute Genome Sequencing Center for Infectious Disease"/>
            <person name="Wu L."/>
            <person name="Ma J."/>
        </authorList>
    </citation>
    <scope>NUCLEOTIDE SEQUENCE [LARGE SCALE GENOMIC DNA]</scope>
    <source>
        <strain evidence="3">CCUG 62974</strain>
    </source>
</reference>
<accession>A0ABW3DLG3</accession>
<feature type="transmembrane region" description="Helical" evidence="1">
    <location>
        <begin position="134"/>
        <end position="153"/>
    </location>
</feature>
<keyword evidence="3" id="KW-1185">Reference proteome</keyword>
<feature type="transmembrane region" description="Helical" evidence="1">
    <location>
        <begin position="102"/>
        <end position="122"/>
    </location>
</feature>
<dbReference type="Proteomes" id="UP001597024">
    <property type="component" value="Unassembled WGS sequence"/>
</dbReference>
<keyword evidence="1" id="KW-0812">Transmembrane</keyword>
<gene>
    <name evidence="2" type="ORF">ACFQ08_03270</name>
</gene>
<feature type="transmembrane region" description="Helical" evidence="1">
    <location>
        <begin position="159"/>
        <end position="177"/>
    </location>
</feature>
<keyword evidence="1" id="KW-1133">Transmembrane helix</keyword>
<name>A0ABW3DLG3_9ACTN</name>